<dbReference type="PANTHER" id="PTHR13510:SF44">
    <property type="entry name" value="RABENOSYN-5"/>
    <property type="match status" value="1"/>
</dbReference>
<protein>
    <recommendedName>
        <fullName evidence="4">FYVE-type domain-containing protein</fullName>
    </recommendedName>
</protein>
<dbReference type="EMBL" id="SPLM01000076">
    <property type="protein sequence ID" value="TMW61360.1"/>
    <property type="molecule type" value="Genomic_DNA"/>
</dbReference>
<dbReference type="PANTHER" id="PTHR13510">
    <property type="entry name" value="FYVE-FINGER-CONTAINING RAB5 EFFECTOR PROTEIN RABENOSYN-5-RELATED"/>
    <property type="match status" value="1"/>
</dbReference>
<dbReference type="OrthoDB" id="154468at2759"/>
<evidence type="ECO:0000313" key="2">
    <source>
        <dbReference type="EMBL" id="TMW61360.1"/>
    </source>
</evidence>
<accession>A0A8K1CDV0</accession>
<dbReference type="InterPro" id="IPR052727">
    <property type="entry name" value="Rab4/Rab5_effector"/>
</dbReference>
<name>A0A8K1CDV0_PYTOL</name>
<dbReference type="Gene3D" id="3.30.530.20">
    <property type="match status" value="1"/>
</dbReference>
<feature type="region of interest" description="Disordered" evidence="1">
    <location>
        <begin position="125"/>
        <end position="145"/>
    </location>
</feature>
<organism evidence="2 3">
    <name type="scientific">Pythium oligandrum</name>
    <name type="common">Mycoparasitic fungus</name>
    <dbReference type="NCBI Taxonomy" id="41045"/>
    <lineage>
        <taxon>Eukaryota</taxon>
        <taxon>Sar</taxon>
        <taxon>Stramenopiles</taxon>
        <taxon>Oomycota</taxon>
        <taxon>Peronosporomycetes</taxon>
        <taxon>Pythiales</taxon>
        <taxon>Pythiaceae</taxon>
        <taxon>Pythium</taxon>
    </lineage>
</organism>
<dbReference type="AlphaFoldDB" id="A0A8K1CDV0"/>
<comment type="caution">
    <text evidence="2">The sequence shown here is derived from an EMBL/GenBank/DDBJ whole genome shotgun (WGS) entry which is preliminary data.</text>
</comment>
<reference evidence="2" key="1">
    <citation type="submission" date="2019-03" db="EMBL/GenBank/DDBJ databases">
        <title>Long read genome sequence of the mycoparasitic Pythium oligandrum ATCC 38472 isolated from sugarbeet rhizosphere.</title>
        <authorList>
            <person name="Gaulin E."/>
        </authorList>
    </citation>
    <scope>NUCLEOTIDE SEQUENCE</scope>
    <source>
        <strain evidence="2">ATCC 38472_TT</strain>
    </source>
</reference>
<keyword evidence="3" id="KW-1185">Reference proteome</keyword>
<evidence type="ECO:0000256" key="1">
    <source>
        <dbReference type="SAM" id="MobiDB-lite"/>
    </source>
</evidence>
<proteinExistence type="predicted"/>
<gene>
    <name evidence="2" type="ORF">Poli38472_012551</name>
</gene>
<sequence>MPRTPVSETIPNLEFSPSERHDVIEIVAGVIAETLRVERQYLAQYGELNKHDWKEVRGGRGGMRIFKERRRSESHGRPSFSGSVDLEEIDLPSVRSVAESIYSDSVGSFSSDSIPMRLVDQIHNDTESSNEASSHSSGGSISTPESIHTRVPMVAGVGHVEGNLEDVAFGLYAGDEVSWKERGAYIKDGYNYSRILSTILGPTSEDPYRFLGVKWFAREEKNLVYGTMIQDRDFLVIEATGIAQDELGEPHGYYVIHSFRHPLVPEYTDRKMLRCEISLCIISRQVSPNMVRLFTRGFIDPKGSLTPSMAISVSTKRLSVCMKTVETAHSRKLVWLMKQSRTGQGRQHTEVASSRACEVCNKSFRFLSANLSFCQVCSKCICTKCTVQRKVVVDATADCATKHLLPFCSACVLEAKHLAPHSIALDTILRRVAS</sequence>
<feature type="compositionally biased region" description="Low complexity" evidence="1">
    <location>
        <begin position="127"/>
        <end position="145"/>
    </location>
</feature>
<dbReference type="InterPro" id="IPR023393">
    <property type="entry name" value="START-like_dom_sf"/>
</dbReference>
<dbReference type="Proteomes" id="UP000794436">
    <property type="component" value="Unassembled WGS sequence"/>
</dbReference>
<evidence type="ECO:0008006" key="4">
    <source>
        <dbReference type="Google" id="ProtNLM"/>
    </source>
</evidence>
<evidence type="ECO:0000313" key="3">
    <source>
        <dbReference type="Proteomes" id="UP000794436"/>
    </source>
</evidence>